<evidence type="ECO:0000313" key="2">
    <source>
        <dbReference type="EMBL" id="PEN15373.1"/>
    </source>
</evidence>
<dbReference type="OrthoDB" id="9807137at2"/>
<dbReference type="PANTHER" id="PTHR42695:SF5">
    <property type="entry name" value="GLUTAMINE AMIDOTRANSFERASE YLR126C-RELATED"/>
    <property type="match status" value="1"/>
</dbReference>
<dbReference type="AlphaFoldDB" id="A0A2A8D3J8"/>
<dbReference type="SUPFAM" id="SSF52317">
    <property type="entry name" value="Class I glutamine amidotransferase-like"/>
    <property type="match status" value="1"/>
</dbReference>
<gene>
    <name evidence="2" type="ORF">CRI94_00130</name>
</gene>
<dbReference type="InterPro" id="IPR017926">
    <property type="entry name" value="GATASE"/>
</dbReference>
<sequence>MLHIALLDASLGTPYAKRNFERELSATLTVFDVNEGDVPPPLKDEDALRQAGIRRPFDAAVITGSQSSVYHDEEWIAHLSTWVRSAVAADLPILGVCWGHQLLAEVLGGRVEGGEYELGYTTVDLLHDDRFFEGVDSPCTVFATHSDHVVEMPAEATVLAKNDASIQSFRHGSVFTTQFHPEYDLRTAESMIESKDLPMSTVQQALDSCTNENVQAAQDVKKVFDNFLSYVAEHADRTPLSSEANTTNPTATS</sequence>
<dbReference type="CDD" id="cd01741">
    <property type="entry name" value="GATase1_1"/>
    <property type="match status" value="1"/>
</dbReference>
<keyword evidence="3" id="KW-1185">Reference proteome</keyword>
<dbReference type="PANTHER" id="PTHR42695">
    <property type="entry name" value="GLUTAMINE AMIDOTRANSFERASE YLR126C-RELATED"/>
    <property type="match status" value="1"/>
</dbReference>
<accession>A0A2A8D3J8</accession>
<evidence type="ECO:0000259" key="1">
    <source>
        <dbReference type="Pfam" id="PF00117"/>
    </source>
</evidence>
<protein>
    <submittedName>
        <fullName evidence="2">GMP synthase</fullName>
    </submittedName>
</protein>
<reference evidence="2 3" key="1">
    <citation type="submission" date="2017-10" db="EMBL/GenBank/DDBJ databases">
        <title>Draft genome of Longibacter Salinarum.</title>
        <authorList>
            <person name="Goh K.M."/>
            <person name="Shamsir M.S."/>
            <person name="Lim S.W."/>
        </authorList>
    </citation>
    <scope>NUCLEOTIDE SEQUENCE [LARGE SCALE GENOMIC DNA]</scope>
    <source>
        <strain evidence="2 3">KCTC 52045</strain>
    </source>
</reference>
<dbReference type="Proteomes" id="UP000220102">
    <property type="component" value="Unassembled WGS sequence"/>
</dbReference>
<dbReference type="GO" id="GO:0005829">
    <property type="term" value="C:cytosol"/>
    <property type="evidence" value="ECO:0007669"/>
    <property type="project" value="TreeGrafter"/>
</dbReference>
<dbReference type="PROSITE" id="PS51273">
    <property type="entry name" value="GATASE_TYPE_1"/>
    <property type="match status" value="1"/>
</dbReference>
<dbReference type="Pfam" id="PF00117">
    <property type="entry name" value="GATase"/>
    <property type="match status" value="1"/>
</dbReference>
<dbReference type="EMBL" id="PDEQ01000001">
    <property type="protein sequence ID" value="PEN15373.1"/>
    <property type="molecule type" value="Genomic_DNA"/>
</dbReference>
<proteinExistence type="predicted"/>
<dbReference type="InterPro" id="IPR044992">
    <property type="entry name" value="ChyE-like"/>
</dbReference>
<comment type="caution">
    <text evidence="2">The sequence shown here is derived from an EMBL/GenBank/DDBJ whole genome shotgun (WGS) entry which is preliminary data.</text>
</comment>
<feature type="domain" description="Glutamine amidotransferase" evidence="1">
    <location>
        <begin position="56"/>
        <end position="191"/>
    </location>
</feature>
<organism evidence="2 3">
    <name type="scientific">Longibacter salinarum</name>
    <dbReference type="NCBI Taxonomy" id="1850348"/>
    <lineage>
        <taxon>Bacteria</taxon>
        <taxon>Pseudomonadati</taxon>
        <taxon>Rhodothermota</taxon>
        <taxon>Rhodothermia</taxon>
        <taxon>Rhodothermales</taxon>
        <taxon>Salisaetaceae</taxon>
        <taxon>Longibacter</taxon>
    </lineage>
</organism>
<name>A0A2A8D3J8_9BACT</name>
<dbReference type="Gene3D" id="3.40.50.880">
    <property type="match status" value="1"/>
</dbReference>
<dbReference type="InterPro" id="IPR029062">
    <property type="entry name" value="Class_I_gatase-like"/>
</dbReference>
<evidence type="ECO:0000313" key="3">
    <source>
        <dbReference type="Proteomes" id="UP000220102"/>
    </source>
</evidence>